<dbReference type="AlphaFoldDB" id="A0A485PA59"/>
<feature type="region of interest" description="Disordered" evidence="1">
    <location>
        <begin position="1"/>
        <end position="34"/>
    </location>
</feature>
<proteinExistence type="predicted"/>
<name>A0A485PA59_LYNPA</name>
<organism evidence="2 3">
    <name type="scientific">Lynx pardinus</name>
    <name type="common">Iberian lynx</name>
    <name type="synonym">Felis pardina</name>
    <dbReference type="NCBI Taxonomy" id="191816"/>
    <lineage>
        <taxon>Eukaryota</taxon>
        <taxon>Metazoa</taxon>
        <taxon>Chordata</taxon>
        <taxon>Craniata</taxon>
        <taxon>Vertebrata</taxon>
        <taxon>Euteleostomi</taxon>
        <taxon>Mammalia</taxon>
        <taxon>Eutheria</taxon>
        <taxon>Laurasiatheria</taxon>
        <taxon>Carnivora</taxon>
        <taxon>Feliformia</taxon>
        <taxon>Felidae</taxon>
        <taxon>Felinae</taxon>
        <taxon>Lynx</taxon>
    </lineage>
</organism>
<dbReference type="EMBL" id="CAAGRJ010034067">
    <property type="protein sequence ID" value="VFV43461.1"/>
    <property type="molecule type" value="Genomic_DNA"/>
</dbReference>
<evidence type="ECO:0000256" key="1">
    <source>
        <dbReference type="SAM" id="MobiDB-lite"/>
    </source>
</evidence>
<reference evidence="2 3" key="1">
    <citation type="submission" date="2019-01" db="EMBL/GenBank/DDBJ databases">
        <authorList>
            <person name="Alioto T."/>
            <person name="Alioto T."/>
        </authorList>
    </citation>
    <scope>NUCLEOTIDE SEQUENCE [LARGE SCALE GENOMIC DNA]</scope>
</reference>
<dbReference type="Proteomes" id="UP000386466">
    <property type="component" value="Unassembled WGS sequence"/>
</dbReference>
<evidence type="ECO:0000313" key="2">
    <source>
        <dbReference type="EMBL" id="VFV43461.1"/>
    </source>
</evidence>
<feature type="region of interest" description="Disordered" evidence="1">
    <location>
        <begin position="50"/>
        <end position="70"/>
    </location>
</feature>
<evidence type="ECO:0000313" key="3">
    <source>
        <dbReference type="Proteomes" id="UP000386466"/>
    </source>
</evidence>
<feature type="compositionally biased region" description="Low complexity" evidence="1">
    <location>
        <begin position="1"/>
        <end position="21"/>
    </location>
</feature>
<keyword evidence="3" id="KW-1185">Reference proteome</keyword>
<protein>
    <submittedName>
        <fullName evidence="2">Uncharacterized protein</fullName>
    </submittedName>
</protein>
<sequence length="70" mass="7570">MAGTAPPRVRARAARPLGARAQQPGCRRADLGDSGAEPLAWRRYGWSAARFSRPQQPGEQACLALRESPL</sequence>
<gene>
    <name evidence="2" type="ORF">LYPA_23C000078</name>
</gene>
<accession>A0A485PA59</accession>